<dbReference type="InterPro" id="IPR039467">
    <property type="entry name" value="TFIIIB_B''_Myb"/>
</dbReference>
<feature type="compositionally biased region" description="Basic and acidic residues" evidence="2">
    <location>
        <begin position="20"/>
        <end position="46"/>
    </location>
</feature>
<evidence type="ECO:0000256" key="1">
    <source>
        <dbReference type="ARBA" id="ARBA00004123"/>
    </source>
</evidence>
<accession>A0A1B0D8B3</accession>
<feature type="region of interest" description="Disordered" evidence="2">
    <location>
        <begin position="434"/>
        <end position="479"/>
    </location>
</feature>
<name>A0A1B0D8B3_PHLPP</name>
<dbReference type="EnsemblMetazoa" id="PPAI003786-RA">
    <property type="protein sequence ID" value="PPAI003786-PA"/>
    <property type="gene ID" value="PPAI003786"/>
</dbReference>
<feature type="compositionally biased region" description="Basic and acidic residues" evidence="2">
    <location>
        <begin position="438"/>
        <end position="451"/>
    </location>
</feature>
<dbReference type="EMBL" id="AJVK01004030">
    <property type="status" value="NOT_ANNOTATED_CDS"/>
    <property type="molecule type" value="Genomic_DNA"/>
</dbReference>
<dbReference type="AlphaFoldDB" id="A0A1B0D8B3"/>
<dbReference type="Proteomes" id="UP000092462">
    <property type="component" value="Unassembled WGS sequence"/>
</dbReference>
<feature type="compositionally biased region" description="Basic and acidic residues" evidence="2">
    <location>
        <begin position="246"/>
        <end position="259"/>
    </location>
</feature>
<sequence length="677" mass="77393">MSFRRPRVKASANLVLKRPNKSEKKPENTVSIPKDEVPESPRKSQKDTQPPESVVLLKTHIKSEPIKKERSPSPQNFPEEGESGNNWEHEEVFKSPDPIPVPQKIDVLPEVEREVPIGSPTPFFGLSRRNSTHESDDESRRQRGSVPPDSPSIASPMTPQMPKMLPGPLGQRIRTESTCSTMSDASQMRDGQKRRNQKADETSKTNELRKEISHRMASGKYPDKSRLTMFDMIYYNPSSNPMKSPAKKDKPKTTPDRRLSVSSVVSISSTKSDRIPSDSLEKSPPTVPEIRIKEEPAMPVPQLKLGPNGEMILDEKSLVIETTGDREARETLANASIVYDDEYSSNNGFYKRQARTKDWSDNETIIFYKCLHTVGTDFSLMCTLFTNRSRRDLKLKFKKEERLNRALVDKALMYPKSFDLDELRKELEKSAQENAAAAKDEKKQAVAEMKKERKNQRKEKFSSKKRPLRNASRMQRQLSDGDFAYKFEEILSRPRKKKRNESKSESSQKESSLPEQPAASQNAQSLEENKEQVEKEQMREDQMEEDYGQGQIEMVQIGEDPVQEEQIQEEIPGQEATEVYQEIEEIVEETVLSSEEQYFEEDIMDYDHEEEILASPEPENDLPNIDLSNLVIVQEADEGTVRYKIHLRLSEGVSEKPLDLPQDIINCIVAAHLGQKI</sequence>
<proteinExistence type="predicted"/>
<keyword evidence="5" id="KW-1185">Reference proteome</keyword>
<dbReference type="GO" id="GO:0070898">
    <property type="term" value="P:RNA polymerase III preinitiation complex assembly"/>
    <property type="evidence" value="ECO:0007669"/>
    <property type="project" value="TreeGrafter"/>
</dbReference>
<dbReference type="GO" id="GO:0001156">
    <property type="term" value="F:TFIIIC-class transcription factor complex binding"/>
    <property type="evidence" value="ECO:0007669"/>
    <property type="project" value="TreeGrafter"/>
</dbReference>
<feature type="compositionally biased region" description="Basic and acidic residues" evidence="2">
    <location>
        <begin position="131"/>
        <end position="141"/>
    </location>
</feature>
<evidence type="ECO:0000259" key="3">
    <source>
        <dbReference type="Pfam" id="PF15963"/>
    </source>
</evidence>
<feature type="compositionally biased region" description="Basic and acidic residues" evidence="2">
    <location>
        <begin position="527"/>
        <end position="541"/>
    </location>
</feature>
<dbReference type="PANTHER" id="PTHR22929:SF0">
    <property type="entry name" value="TRANSCRIPTION FACTOR TFIIIB COMPONENT B'' HOMOLOG"/>
    <property type="match status" value="1"/>
</dbReference>
<dbReference type="Pfam" id="PF15963">
    <property type="entry name" value="Myb_DNA-bind_7"/>
    <property type="match status" value="1"/>
</dbReference>
<dbReference type="GO" id="GO:0005634">
    <property type="term" value="C:nucleus"/>
    <property type="evidence" value="ECO:0007669"/>
    <property type="project" value="UniProtKB-SubCell"/>
</dbReference>
<feature type="compositionally biased region" description="Basic and acidic residues" evidence="2">
    <location>
        <begin position="271"/>
        <end position="281"/>
    </location>
</feature>
<feature type="compositionally biased region" description="Low complexity" evidence="2">
    <location>
        <begin position="260"/>
        <end position="269"/>
    </location>
</feature>
<feature type="region of interest" description="Disordered" evidence="2">
    <location>
        <begin position="494"/>
        <end position="546"/>
    </location>
</feature>
<evidence type="ECO:0000313" key="5">
    <source>
        <dbReference type="Proteomes" id="UP000092462"/>
    </source>
</evidence>
<feature type="region of interest" description="Disordered" evidence="2">
    <location>
        <begin position="1"/>
        <end position="285"/>
    </location>
</feature>
<dbReference type="SUPFAM" id="SSF46689">
    <property type="entry name" value="Homeodomain-like"/>
    <property type="match status" value="1"/>
</dbReference>
<dbReference type="VEuPathDB" id="VectorBase:PPAPM1_001350"/>
<feature type="compositionally biased region" description="Basic and acidic residues" evidence="2">
    <location>
        <begin position="190"/>
        <end position="214"/>
    </location>
</feature>
<dbReference type="VEuPathDB" id="VectorBase:PPAI003786"/>
<feature type="compositionally biased region" description="Basic residues" evidence="2">
    <location>
        <begin position="452"/>
        <end position="468"/>
    </location>
</feature>
<protein>
    <recommendedName>
        <fullName evidence="3">Transcription factor TFIIIB component B'' Myb domain-containing protein</fullName>
    </recommendedName>
</protein>
<evidence type="ECO:0000313" key="4">
    <source>
        <dbReference type="EnsemblMetazoa" id="PPAI003786-PA"/>
    </source>
</evidence>
<comment type="subcellular location">
    <subcellularLocation>
        <location evidence="1">Nucleus</location>
    </subcellularLocation>
</comment>
<organism evidence="4 5">
    <name type="scientific">Phlebotomus papatasi</name>
    <name type="common">Sandfly</name>
    <dbReference type="NCBI Taxonomy" id="29031"/>
    <lineage>
        <taxon>Eukaryota</taxon>
        <taxon>Metazoa</taxon>
        <taxon>Ecdysozoa</taxon>
        <taxon>Arthropoda</taxon>
        <taxon>Hexapoda</taxon>
        <taxon>Insecta</taxon>
        <taxon>Pterygota</taxon>
        <taxon>Neoptera</taxon>
        <taxon>Endopterygota</taxon>
        <taxon>Diptera</taxon>
        <taxon>Nematocera</taxon>
        <taxon>Psychodoidea</taxon>
        <taxon>Psychodidae</taxon>
        <taxon>Phlebotomus</taxon>
        <taxon>Phlebotomus</taxon>
    </lineage>
</organism>
<dbReference type="InterPro" id="IPR009057">
    <property type="entry name" value="Homeodomain-like_sf"/>
</dbReference>
<reference evidence="4" key="1">
    <citation type="submission" date="2022-08" db="UniProtKB">
        <authorList>
            <consortium name="EnsemblMetazoa"/>
        </authorList>
    </citation>
    <scope>IDENTIFICATION</scope>
    <source>
        <strain evidence="4">Israel</strain>
    </source>
</reference>
<dbReference type="EMBL" id="AJVK01004029">
    <property type="status" value="NOT_ANNOTATED_CDS"/>
    <property type="molecule type" value="Genomic_DNA"/>
</dbReference>
<dbReference type="PANTHER" id="PTHR22929">
    <property type="entry name" value="RNA POLYMERASE III TRANSCRIPTION INITIATION FACTOR B"/>
    <property type="match status" value="1"/>
</dbReference>
<feature type="compositionally biased region" description="Basic and acidic residues" evidence="2">
    <location>
        <begin position="61"/>
        <end position="71"/>
    </location>
</feature>
<evidence type="ECO:0000256" key="2">
    <source>
        <dbReference type="SAM" id="MobiDB-lite"/>
    </source>
</evidence>
<feature type="compositionally biased region" description="Polar residues" evidence="2">
    <location>
        <begin position="176"/>
        <end position="186"/>
    </location>
</feature>
<feature type="domain" description="Transcription factor TFIIIB component B'' Myb" evidence="3">
    <location>
        <begin position="350"/>
        <end position="434"/>
    </location>
</feature>
<dbReference type="GO" id="GO:0000126">
    <property type="term" value="C:transcription factor TFIIIB complex"/>
    <property type="evidence" value="ECO:0007669"/>
    <property type="project" value="TreeGrafter"/>
</dbReference>